<name>A0ABY7G1T5_MYAAR</name>
<reference evidence="2" key="1">
    <citation type="submission" date="2022-11" db="EMBL/GenBank/DDBJ databases">
        <title>Centuries of genome instability and evolution in soft-shell clam transmissible cancer (bioRxiv).</title>
        <authorList>
            <person name="Hart S.F.M."/>
            <person name="Yonemitsu M.A."/>
            <person name="Giersch R.M."/>
            <person name="Beal B.F."/>
            <person name="Arriagada G."/>
            <person name="Davis B.W."/>
            <person name="Ostrander E.A."/>
            <person name="Goff S.P."/>
            <person name="Metzger M.J."/>
        </authorList>
    </citation>
    <scope>NUCLEOTIDE SEQUENCE</scope>
    <source>
        <strain evidence="2">MELC-2E11</strain>
        <tissue evidence="2">Siphon/mantle</tissue>
    </source>
</reference>
<gene>
    <name evidence="2" type="ORF">MAR_011005</name>
</gene>
<organism evidence="2 3">
    <name type="scientific">Mya arenaria</name>
    <name type="common">Soft-shell clam</name>
    <dbReference type="NCBI Taxonomy" id="6604"/>
    <lineage>
        <taxon>Eukaryota</taxon>
        <taxon>Metazoa</taxon>
        <taxon>Spiralia</taxon>
        <taxon>Lophotrochozoa</taxon>
        <taxon>Mollusca</taxon>
        <taxon>Bivalvia</taxon>
        <taxon>Autobranchia</taxon>
        <taxon>Heteroconchia</taxon>
        <taxon>Euheterodonta</taxon>
        <taxon>Imparidentia</taxon>
        <taxon>Neoheterodontei</taxon>
        <taxon>Myida</taxon>
        <taxon>Myoidea</taxon>
        <taxon>Myidae</taxon>
        <taxon>Mya</taxon>
    </lineage>
</organism>
<feature type="transmembrane region" description="Helical" evidence="1">
    <location>
        <begin position="12"/>
        <end position="30"/>
    </location>
</feature>
<keyword evidence="3" id="KW-1185">Reference proteome</keyword>
<evidence type="ECO:0000256" key="1">
    <source>
        <dbReference type="SAM" id="Phobius"/>
    </source>
</evidence>
<evidence type="ECO:0000313" key="2">
    <source>
        <dbReference type="EMBL" id="WAR25301.1"/>
    </source>
</evidence>
<keyword evidence="1" id="KW-1133">Transmembrane helix</keyword>
<protein>
    <submittedName>
        <fullName evidence="2">Uncharacterized protein</fullName>
    </submittedName>
</protein>
<accession>A0ABY7G1T5</accession>
<dbReference type="EMBL" id="CP111025">
    <property type="protein sequence ID" value="WAR25301.1"/>
    <property type="molecule type" value="Genomic_DNA"/>
</dbReference>
<proteinExistence type="predicted"/>
<evidence type="ECO:0000313" key="3">
    <source>
        <dbReference type="Proteomes" id="UP001164746"/>
    </source>
</evidence>
<keyword evidence="1" id="KW-0472">Membrane</keyword>
<dbReference type="Proteomes" id="UP001164746">
    <property type="component" value="Chromosome 14"/>
</dbReference>
<sequence>MRLQGRRLLSCVRVAMVVWMSGTVLCVYLLQSDHQADLPPPIHTHTMNIPLNCSSGVRFTGTFKENLQKLEKITIPSSEPWLERLGFNTRMTSRVRSSFPVLVTAASSSHFLISQGLVRSVQEKVLTKYPAVQLFYFDLGLRPEEKNLLMYKEHGHVWWLDASVRLVTDELLMPLRYLRETGILFFTYGSSLNVALHTHGDMFRYFSEDPCNYKSYGEVEAGSIMFRRSHVTDVVLRLWAACALEEGCVAPKDTTRYCDADISERVMSDRLSGACHRYDQSALGIILRRLYHKQNDYPLVETPFKLTTIQRDRGIPYFV</sequence>
<dbReference type="PANTHER" id="PTHR31389:SF4">
    <property type="entry name" value="LD39211P"/>
    <property type="match status" value="1"/>
</dbReference>
<keyword evidence="1" id="KW-0812">Transmembrane</keyword>
<dbReference type="PANTHER" id="PTHR31389">
    <property type="entry name" value="LD39211P"/>
    <property type="match status" value="1"/>
</dbReference>